<protein>
    <submittedName>
        <fullName evidence="7">All-trans-retinol 13,14-reductase</fullName>
        <ecNumber evidence="7">1.3.99.23</ecNumber>
    </submittedName>
</protein>
<keyword evidence="7" id="KW-0560">Oxidoreductase</keyword>
<keyword evidence="3" id="KW-0274">FAD</keyword>
<proteinExistence type="predicted"/>
<evidence type="ECO:0000313" key="8">
    <source>
        <dbReference type="Proteomes" id="UP000567922"/>
    </source>
</evidence>
<evidence type="ECO:0000259" key="6">
    <source>
        <dbReference type="Pfam" id="PF01593"/>
    </source>
</evidence>
<organism evidence="7 8">
    <name type="scientific">Hoyosella altamirensis</name>
    <dbReference type="NCBI Taxonomy" id="616997"/>
    <lineage>
        <taxon>Bacteria</taxon>
        <taxon>Bacillati</taxon>
        <taxon>Actinomycetota</taxon>
        <taxon>Actinomycetes</taxon>
        <taxon>Mycobacteriales</taxon>
        <taxon>Hoyosellaceae</taxon>
        <taxon>Hoyosella</taxon>
    </lineage>
</organism>
<reference evidence="7 8" key="1">
    <citation type="submission" date="2020-08" db="EMBL/GenBank/DDBJ databases">
        <title>Sequencing the genomes of 1000 actinobacteria strains.</title>
        <authorList>
            <person name="Klenk H.-P."/>
        </authorList>
    </citation>
    <scope>NUCLEOTIDE SEQUENCE [LARGE SCALE GENOMIC DNA]</scope>
    <source>
        <strain evidence="7 8">DSM 45258</strain>
    </source>
</reference>
<keyword evidence="4" id="KW-0521">NADP</keyword>
<dbReference type="PANTHER" id="PTHR46091">
    <property type="entry name" value="BLR7054 PROTEIN"/>
    <property type="match status" value="1"/>
</dbReference>
<dbReference type="InterPro" id="IPR036188">
    <property type="entry name" value="FAD/NAD-bd_sf"/>
</dbReference>
<dbReference type="EC" id="1.3.99.23" evidence="7"/>
<dbReference type="PANTHER" id="PTHR46091:SF3">
    <property type="entry name" value="AMINE OXIDASE DOMAIN-CONTAINING PROTEIN"/>
    <property type="match status" value="1"/>
</dbReference>
<dbReference type="Pfam" id="PF01593">
    <property type="entry name" value="Amino_oxidase"/>
    <property type="match status" value="1"/>
</dbReference>
<dbReference type="SUPFAM" id="SSF51905">
    <property type="entry name" value="FAD/NAD(P)-binding domain"/>
    <property type="match status" value="1"/>
</dbReference>
<evidence type="ECO:0000256" key="3">
    <source>
        <dbReference type="ARBA" id="ARBA00022827"/>
    </source>
</evidence>
<dbReference type="InterPro" id="IPR002937">
    <property type="entry name" value="Amino_oxidase"/>
</dbReference>
<dbReference type="GO" id="GO:0051786">
    <property type="term" value="F:all-trans-retinol 13,14-reductase activity"/>
    <property type="evidence" value="ECO:0007669"/>
    <property type="project" value="UniProtKB-EC"/>
</dbReference>
<name>A0A839RLK4_9ACTN</name>
<evidence type="ECO:0000256" key="2">
    <source>
        <dbReference type="ARBA" id="ARBA00022729"/>
    </source>
</evidence>
<keyword evidence="2" id="KW-0732">Signal</keyword>
<dbReference type="Gene3D" id="3.50.50.60">
    <property type="entry name" value="FAD/NAD(P)-binding domain"/>
    <property type="match status" value="2"/>
</dbReference>
<sequence length="574" mass="61747">MKTDWDAIVIGSGMGGMTAAAYLAANGKRTLVLEQGDVLGGCTHVFRRKGYEFEVGVHYLGDCGRPEGNIPTILRGVGAEGRIEFQEIDPDGFDVLNFPSVRFKVPRGWDLYQDRLIEAFPDDAAALRRYMRIIRKLANAVDRATTPASTKGLAATILRAGWAAPFAIMPLTRVFDVCGIGPAPRPVLGGQTPAFASPATRAPAIVQAGFLKNYIEGGAYFPVGGGQSMSATMAEVVRANGGDYRLNARVRQILVEDGAVTGVLVDGGDVFTAPVVVSNADLKRTYLELLDPSDVSAVKKAMVSNYSMAWPLFNTYFGLDIDLAKTMTSSQIWKFRADADFGPMQDAINWKKAGGDREVWLRAVRENVCAMIHIGTNKDSATPLAPAGHSVVEVMTYMPADHDLWGISDDGPVGGEKYRDNPTYLATKDAVTDILIDLAEEVIPGFREHIVWQEAGTPITQERYTHSTAGGSYGIEMNLRQIGPMRPAPKTDIKGLYLAGASMGWGPGVEGVMLSGVGAAGAVVSKDLFKEIRNGKVFGVADQMPPKGNYWDPLAVATDTVLRGAKARPKVVND</sequence>
<evidence type="ECO:0000256" key="1">
    <source>
        <dbReference type="ARBA" id="ARBA00022630"/>
    </source>
</evidence>
<dbReference type="OrthoDB" id="9774675at2"/>
<dbReference type="Proteomes" id="UP000567922">
    <property type="component" value="Unassembled WGS sequence"/>
</dbReference>
<accession>A0A839RLK4</accession>
<feature type="domain" description="Amine oxidase" evidence="6">
    <location>
        <begin position="14"/>
        <end position="303"/>
    </location>
</feature>
<gene>
    <name evidence="7" type="ORF">FHU29_001512</name>
</gene>
<keyword evidence="1" id="KW-0285">Flavoprotein</keyword>
<evidence type="ECO:0000256" key="4">
    <source>
        <dbReference type="ARBA" id="ARBA00022857"/>
    </source>
</evidence>
<comment type="caution">
    <text evidence="7">The sequence shown here is derived from an EMBL/GenBank/DDBJ whole genome shotgun (WGS) entry which is preliminary data.</text>
</comment>
<keyword evidence="5" id="KW-0520">NAD</keyword>
<dbReference type="RefSeq" id="WP_064439048.1">
    <property type="nucleotide sequence ID" value="NZ_BDDI01000002.1"/>
</dbReference>
<dbReference type="InterPro" id="IPR052206">
    <property type="entry name" value="Retinol_saturase"/>
</dbReference>
<evidence type="ECO:0000313" key="7">
    <source>
        <dbReference type="EMBL" id="MBB3037078.1"/>
    </source>
</evidence>
<keyword evidence="8" id="KW-1185">Reference proteome</keyword>
<evidence type="ECO:0000256" key="5">
    <source>
        <dbReference type="ARBA" id="ARBA00023027"/>
    </source>
</evidence>
<dbReference type="AlphaFoldDB" id="A0A839RLK4"/>
<dbReference type="EMBL" id="JACHWS010000001">
    <property type="protein sequence ID" value="MBB3037078.1"/>
    <property type="molecule type" value="Genomic_DNA"/>
</dbReference>